<reference evidence="10" key="2">
    <citation type="submission" date="2025-05" db="UniProtKB">
        <authorList>
            <consortium name="EnsemblMetazoa"/>
        </authorList>
    </citation>
    <scope>IDENTIFICATION</scope>
</reference>
<feature type="transmembrane region" description="Helical" evidence="8">
    <location>
        <begin position="473"/>
        <end position="492"/>
    </location>
</feature>
<keyword evidence="11" id="KW-1185">Reference proteome</keyword>
<evidence type="ECO:0000256" key="6">
    <source>
        <dbReference type="ARBA" id="ARBA00023170"/>
    </source>
</evidence>
<organism evidence="10 11">
    <name type="scientific">Drosophila rhopaloa</name>
    <name type="common">Fruit fly</name>
    <dbReference type="NCBI Taxonomy" id="1041015"/>
    <lineage>
        <taxon>Eukaryota</taxon>
        <taxon>Metazoa</taxon>
        <taxon>Ecdysozoa</taxon>
        <taxon>Arthropoda</taxon>
        <taxon>Hexapoda</taxon>
        <taxon>Insecta</taxon>
        <taxon>Pterygota</taxon>
        <taxon>Neoptera</taxon>
        <taxon>Endopterygota</taxon>
        <taxon>Diptera</taxon>
        <taxon>Brachycera</taxon>
        <taxon>Muscomorpha</taxon>
        <taxon>Ephydroidea</taxon>
        <taxon>Drosophilidae</taxon>
        <taxon>Drosophila</taxon>
        <taxon>Sophophora</taxon>
    </lineage>
</organism>
<evidence type="ECO:0000256" key="3">
    <source>
        <dbReference type="ARBA" id="ARBA00022692"/>
    </source>
</evidence>
<accession>A0ABM5GZT0</accession>
<feature type="chain" id="PRO_5045822109" evidence="9">
    <location>
        <begin position="16"/>
        <end position="578"/>
    </location>
</feature>
<protein>
    <submittedName>
        <fullName evidence="10">Uncharacterized protein</fullName>
    </submittedName>
</protein>
<evidence type="ECO:0000256" key="7">
    <source>
        <dbReference type="ARBA" id="ARBA00023180"/>
    </source>
</evidence>
<evidence type="ECO:0000313" key="11">
    <source>
        <dbReference type="Proteomes" id="UP001652680"/>
    </source>
</evidence>
<feature type="signal peptide" evidence="9">
    <location>
        <begin position="1"/>
        <end position="15"/>
    </location>
</feature>
<dbReference type="Proteomes" id="UP001652680">
    <property type="component" value="Unassembled WGS sequence"/>
</dbReference>
<evidence type="ECO:0000256" key="1">
    <source>
        <dbReference type="ARBA" id="ARBA00004651"/>
    </source>
</evidence>
<keyword evidence="9" id="KW-0732">Signal</keyword>
<evidence type="ECO:0000256" key="5">
    <source>
        <dbReference type="ARBA" id="ARBA00023136"/>
    </source>
</evidence>
<dbReference type="GeneID" id="108039770"/>
<evidence type="ECO:0000256" key="2">
    <source>
        <dbReference type="ARBA" id="ARBA00022475"/>
    </source>
</evidence>
<dbReference type="InterPro" id="IPR052192">
    <property type="entry name" value="Insect_Ionotropic_Sensory_Rcpt"/>
</dbReference>
<keyword evidence="6" id="KW-0675">Receptor</keyword>
<evidence type="ECO:0000313" key="10">
    <source>
        <dbReference type="EnsemblMetazoa" id="XP_016972345.2"/>
    </source>
</evidence>
<reference evidence="11" key="1">
    <citation type="journal article" date="2021" name="Elife">
        <title>Highly contiguous assemblies of 101 drosophilid genomes.</title>
        <authorList>
            <person name="Kim B.Y."/>
            <person name="Wang J.R."/>
            <person name="Miller D.E."/>
            <person name="Barmina O."/>
            <person name="Delaney E."/>
            <person name="Thompson A."/>
            <person name="Comeault A.A."/>
            <person name="Peede D."/>
            <person name="D'Agostino E.R."/>
            <person name="Pelaez J."/>
            <person name="Aguilar J.M."/>
            <person name="Haji D."/>
            <person name="Matsunaga T."/>
            <person name="Armstrong E.E."/>
            <person name="Zych M."/>
            <person name="Ogawa Y."/>
            <person name="Stamenkovic-Radak M."/>
            <person name="Jelic M."/>
            <person name="Veselinovic M.S."/>
            <person name="Tanaskovic M."/>
            <person name="Eric P."/>
            <person name="Gao J.J."/>
            <person name="Katoh T.K."/>
            <person name="Toda M.J."/>
            <person name="Watabe H."/>
            <person name="Watada M."/>
            <person name="Davis J.S."/>
            <person name="Moyle L.C."/>
            <person name="Manoli G."/>
            <person name="Bertolini E."/>
            <person name="Kostal V."/>
            <person name="Hawley R.S."/>
            <person name="Takahashi A."/>
            <person name="Jones C.D."/>
            <person name="Price D.K."/>
            <person name="Whiteman N."/>
            <person name="Kopp A."/>
            <person name="Matute D.R."/>
            <person name="Petrov D.A."/>
        </authorList>
    </citation>
    <scope>NUCLEOTIDE SEQUENCE [LARGE SCALE GENOMIC DNA]</scope>
</reference>
<proteinExistence type="predicted"/>
<keyword evidence="3 8" id="KW-0812">Transmembrane</keyword>
<name>A0ABM5GZT0_DRORH</name>
<dbReference type="EnsemblMetazoa" id="XM_017116856.2">
    <property type="protein sequence ID" value="XP_016972345.2"/>
    <property type="gene ID" value="LOC108039770"/>
</dbReference>
<evidence type="ECO:0000256" key="8">
    <source>
        <dbReference type="SAM" id="Phobius"/>
    </source>
</evidence>
<keyword evidence="5 8" id="KW-0472">Membrane</keyword>
<evidence type="ECO:0000256" key="4">
    <source>
        <dbReference type="ARBA" id="ARBA00022989"/>
    </source>
</evidence>
<feature type="transmembrane region" description="Helical" evidence="8">
    <location>
        <begin position="546"/>
        <end position="569"/>
    </location>
</feature>
<dbReference type="PANTHER" id="PTHR42643:SF41">
    <property type="entry name" value="IONOTROPIC RECEPTOR 20A-RELATED"/>
    <property type="match status" value="1"/>
</dbReference>
<feature type="transmembrane region" description="Helical" evidence="8">
    <location>
        <begin position="352"/>
        <end position="370"/>
    </location>
</feature>
<keyword evidence="2" id="KW-1003">Cell membrane</keyword>
<keyword evidence="7" id="KW-0325">Glycoprotein</keyword>
<keyword evidence="4 8" id="KW-1133">Transmembrane helix</keyword>
<comment type="subcellular location">
    <subcellularLocation>
        <location evidence="1">Cell membrane</location>
        <topology evidence="1">Multi-pass membrane protein</topology>
    </subcellularLocation>
</comment>
<dbReference type="RefSeq" id="XP_016972345.2">
    <property type="nucleotide sequence ID" value="XM_017116856.2"/>
</dbReference>
<sequence length="578" mass="67745">MRLVLVFILTSLVDAKSVSLIIILKALEKELSYATILIIESSTQRDSCWNQSSFPKEIPTLNFNANQSVYLKDTFNSKMLVLVCLMEKENDLMEALYSNLEDMRDTPTIVFTSSADHIRDIFQECFRKRMLNMLAFKGSDTEFIYSYQAYPKFRVIKRSAMGVRRYFEPQLADLGGYALKALPDNVMPRTLSYRTAEGNLKLAGYLYPFIRNYVRSINATLEICWDLVPEDGIIPEWGESILSETGQVHFPLGLEGLDEDILKQNVIMEISSWFLMLPMEHPLPRAQFFTKFRLYRLLPLMLLVAIVLSNAHRMESGLSPTWRFYVVGNKVLRGILAQPFNLPNELSIKLMVIYWLLLLSGFFVTNYYMAYLETWLVHPPAGDPIVSWDQLRSRKLKVLTIPSELEFLKVTMGSEFIEARWDIYKIANSTDYQRKRMSLDRSYAYPVTLTLWPHLKQSQIKLRRPIFRRSKELVIVQIIILGMTLPKNSVFYKPLKRYTALTYESGLYTVWFKRSFMELVDLGKISYKEDIDHDVYFDLKWQDFSLIWMSFICGTTLSFLVFLGEIAYYRWHWKRTQR</sequence>
<evidence type="ECO:0000256" key="9">
    <source>
        <dbReference type="SAM" id="SignalP"/>
    </source>
</evidence>
<dbReference type="PANTHER" id="PTHR42643">
    <property type="entry name" value="IONOTROPIC RECEPTOR 20A-RELATED"/>
    <property type="match status" value="1"/>
</dbReference>